<dbReference type="InterPro" id="IPR056329">
    <property type="entry name" value="CON_HrpB"/>
</dbReference>
<dbReference type="EC" id="3.6.4.13" evidence="7"/>
<dbReference type="Proteomes" id="UP001597295">
    <property type="component" value="Unassembled WGS sequence"/>
</dbReference>
<dbReference type="Pfam" id="PF00271">
    <property type="entry name" value="Helicase_C"/>
    <property type="match status" value="1"/>
</dbReference>
<dbReference type="InterPro" id="IPR013689">
    <property type="entry name" value="RNA_helicase_ATP-dep_HrpB_C"/>
</dbReference>
<dbReference type="InterPro" id="IPR014001">
    <property type="entry name" value="Helicase_ATP-bd"/>
</dbReference>
<keyword evidence="8" id="KW-1185">Reference proteome</keyword>
<dbReference type="Pfam" id="PF24473">
    <property type="entry name" value="CON_HrpB"/>
    <property type="match status" value="1"/>
</dbReference>
<dbReference type="PANTHER" id="PTHR43519">
    <property type="entry name" value="ATP-DEPENDENT RNA HELICASE HRPB"/>
    <property type="match status" value="1"/>
</dbReference>
<dbReference type="PROSITE" id="PS51194">
    <property type="entry name" value="HELICASE_CTER"/>
    <property type="match status" value="1"/>
</dbReference>
<evidence type="ECO:0000256" key="2">
    <source>
        <dbReference type="ARBA" id="ARBA00022801"/>
    </source>
</evidence>
<gene>
    <name evidence="7" type="primary">hrpB</name>
    <name evidence="7" type="ORF">ACFSM5_06245</name>
</gene>
<dbReference type="Gene3D" id="1.20.120.1080">
    <property type="match status" value="1"/>
</dbReference>
<protein>
    <submittedName>
        <fullName evidence="7">ATP-dependent helicase HrpB</fullName>
        <ecNumber evidence="7">3.6.4.13</ecNumber>
    </submittedName>
</protein>
<accession>A0ABW5DN96</accession>
<dbReference type="Gene3D" id="3.40.50.300">
    <property type="entry name" value="P-loop containing nucleotide triphosphate hydrolases"/>
    <property type="match status" value="2"/>
</dbReference>
<name>A0ABW5DN96_9PROT</name>
<dbReference type="EMBL" id="JBHUIP010000004">
    <property type="protein sequence ID" value="MFD2262482.1"/>
    <property type="molecule type" value="Genomic_DNA"/>
</dbReference>
<comment type="caution">
    <text evidence="7">The sequence shown here is derived from an EMBL/GenBank/DDBJ whole genome shotgun (WGS) entry which is preliminary data.</text>
</comment>
<evidence type="ECO:0000259" key="6">
    <source>
        <dbReference type="PROSITE" id="PS51194"/>
    </source>
</evidence>
<dbReference type="InterPro" id="IPR027417">
    <property type="entry name" value="P-loop_NTPase"/>
</dbReference>
<dbReference type="PIRSF" id="PIRSF005496">
    <property type="entry name" value="ATP_hel_hrpB"/>
    <property type="match status" value="1"/>
</dbReference>
<evidence type="ECO:0000256" key="4">
    <source>
        <dbReference type="ARBA" id="ARBA00022840"/>
    </source>
</evidence>
<dbReference type="Pfam" id="PF00270">
    <property type="entry name" value="DEAD"/>
    <property type="match status" value="1"/>
</dbReference>
<dbReference type="SMART" id="SM00487">
    <property type="entry name" value="DEXDc"/>
    <property type="match status" value="1"/>
</dbReference>
<keyword evidence="3 7" id="KW-0347">Helicase</keyword>
<sequence length="829" mass="90020">MDKLPIEPVIPALLNALASAGRAVLQAPPGAGKTTRVPLALLDAPWRAGGKIIVLEPRRLAARSAALRMATTLGEEVGETVGYRVRLDSRIGPKTIIEVMTEGLFLRRLQSDPSLDGVAGVLFDEFHERSVDGDLALAFCLESRAALRDDLRLLVMSATLDGEAVARHLDDAPIITSEGRAFPVEIRHLPRPDRLEPAMAAAIRQALNEVPEGDILAFLPGGAEIRRTADALVGLPPTIDLTPLHGDLPLAEQDRAIKPAPTGRRKVVLATSIAETSLTIEGVRVVIDSGLSRVARFDPNSSMGRLETVRVSLAAAEQRRGRAGRVAPGVCYRLWPEAETRALLPFHPPAILEADLTPLALELAVWSADSLPWLTPPPSGTLSAARELLNDLGALDEGRVTTHGKAMSELGAHPRLAHLMLTGAADGYGATACLLGALLSERDPLRGPMARDTDLGRRVDLLRGEETSPALDRGAAARIREQAKAFRRQLDLPAQDRERSDGELIGRLVALAYPDRIAQRRGPPGQFRLSGGRGASLPPEDPLAANEFLAVAAIDGQKQTARIFLAAPVSRAGLEADFPERLAERAFVEWDEREKIVQARRQIRLGALILSDKPLTNPGSTDVAAAVMAGIRRHGLALLPWNDTCETLRQRVAFARRYDSDQDWPDLGDEALLSTLEEWLAPHLDGISRATHFSRIDLFQALSSLMPWPLPARLDKIAPTHLSVPSGSRIPIDYSGEEPVLAVRLQEMFGLATTPSVAEGRVPVLLHLLSPARRPVQVTRDLAGFWRGAYAEVRKDLRGQYPKHYWPDNPLEAEATARTKKHMGKPTPQ</sequence>
<dbReference type="SUPFAM" id="SSF52540">
    <property type="entry name" value="P-loop containing nucleoside triphosphate hydrolases"/>
    <property type="match status" value="1"/>
</dbReference>
<dbReference type="CDD" id="cd18791">
    <property type="entry name" value="SF2_C_RHA"/>
    <property type="match status" value="1"/>
</dbReference>
<dbReference type="NCBIfam" id="TIGR01970">
    <property type="entry name" value="DEAH_box_HrpB"/>
    <property type="match status" value="1"/>
</dbReference>
<keyword evidence="1" id="KW-0547">Nucleotide-binding</keyword>
<dbReference type="InterPro" id="IPR007502">
    <property type="entry name" value="Helicase-assoc_dom"/>
</dbReference>
<dbReference type="Pfam" id="PF08482">
    <property type="entry name" value="HrpB_C"/>
    <property type="match status" value="1"/>
</dbReference>
<feature type="domain" description="Helicase ATP-binding" evidence="5">
    <location>
        <begin position="14"/>
        <end position="178"/>
    </location>
</feature>
<feature type="domain" description="Helicase C-terminal" evidence="6">
    <location>
        <begin position="202"/>
        <end position="367"/>
    </location>
</feature>
<evidence type="ECO:0000256" key="1">
    <source>
        <dbReference type="ARBA" id="ARBA00022741"/>
    </source>
</evidence>
<dbReference type="SMART" id="SM00490">
    <property type="entry name" value="HELICc"/>
    <property type="match status" value="1"/>
</dbReference>
<dbReference type="SMART" id="SM00847">
    <property type="entry name" value="HA2"/>
    <property type="match status" value="1"/>
</dbReference>
<proteinExistence type="predicted"/>
<keyword evidence="4" id="KW-0067">ATP-binding</keyword>
<dbReference type="PANTHER" id="PTHR43519:SF1">
    <property type="entry name" value="ATP-DEPENDENT RNA HELICASE HRPB"/>
    <property type="match status" value="1"/>
</dbReference>
<evidence type="ECO:0000256" key="3">
    <source>
        <dbReference type="ARBA" id="ARBA00022806"/>
    </source>
</evidence>
<dbReference type="InterPro" id="IPR010225">
    <property type="entry name" value="HrpB"/>
</dbReference>
<dbReference type="RefSeq" id="WP_379875443.1">
    <property type="nucleotide sequence ID" value="NZ_JBHUIP010000004.1"/>
</dbReference>
<dbReference type="CDD" id="cd17990">
    <property type="entry name" value="DEXHc_HrpB"/>
    <property type="match status" value="1"/>
</dbReference>
<evidence type="ECO:0000313" key="7">
    <source>
        <dbReference type="EMBL" id="MFD2262482.1"/>
    </source>
</evidence>
<dbReference type="InterPro" id="IPR011545">
    <property type="entry name" value="DEAD/DEAH_box_helicase_dom"/>
</dbReference>
<dbReference type="PROSITE" id="PS51192">
    <property type="entry name" value="HELICASE_ATP_BIND_1"/>
    <property type="match status" value="1"/>
</dbReference>
<dbReference type="GO" id="GO:0016787">
    <property type="term" value="F:hydrolase activity"/>
    <property type="evidence" value="ECO:0007669"/>
    <property type="project" value="UniProtKB-KW"/>
</dbReference>
<dbReference type="GO" id="GO:0003724">
    <property type="term" value="F:RNA helicase activity"/>
    <property type="evidence" value="ECO:0007669"/>
    <property type="project" value="UniProtKB-EC"/>
</dbReference>
<reference evidence="8" key="1">
    <citation type="journal article" date="2019" name="Int. J. Syst. Evol. Microbiol.">
        <title>The Global Catalogue of Microorganisms (GCM) 10K type strain sequencing project: providing services to taxonomists for standard genome sequencing and annotation.</title>
        <authorList>
            <consortium name="The Broad Institute Genomics Platform"/>
            <consortium name="The Broad Institute Genome Sequencing Center for Infectious Disease"/>
            <person name="Wu L."/>
            <person name="Ma J."/>
        </authorList>
    </citation>
    <scope>NUCLEOTIDE SEQUENCE [LARGE SCALE GENOMIC DNA]</scope>
    <source>
        <strain evidence="8">CGMCC 1.19062</strain>
    </source>
</reference>
<organism evidence="7 8">
    <name type="scientific">Lacibacterium aquatile</name>
    <dbReference type="NCBI Taxonomy" id="1168082"/>
    <lineage>
        <taxon>Bacteria</taxon>
        <taxon>Pseudomonadati</taxon>
        <taxon>Pseudomonadota</taxon>
        <taxon>Alphaproteobacteria</taxon>
        <taxon>Rhodospirillales</taxon>
        <taxon>Rhodospirillaceae</taxon>
    </lineage>
</organism>
<dbReference type="InterPro" id="IPR001650">
    <property type="entry name" value="Helicase_C-like"/>
</dbReference>
<evidence type="ECO:0000313" key="8">
    <source>
        <dbReference type="Proteomes" id="UP001597295"/>
    </source>
</evidence>
<evidence type="ECO:0000259" key="5">
    <source>
        <dbReference type="PROSITE" id="PS51192"/>
    </source>
</evidence>
<keyword evidence="2 7" id="KW-0378">Hydrolase</keyword>
<dbReference type="InterPro" id="IPR049614">
    <property type="entry name" value="HrpB_DEXH"/>
</dbReference>